<organism evidence="1 2">
    <name type="scientific">Rhabditophanes sp. KR3021</name>
    <dbReference type="NCBI Taxonomy" id="114890"/>
    <lineage>
        <taxon>Eukaryota</taxon>
        <taxon>Metazoa</taxon>
        <taxon>Ecdysozoa</taxon>
        <taxon>Nematoda</taxon>
        <taxon>Chromadorea</taxon>
        <taxon>Rhabditida</taxon>
        <taxon>Tylenchina</taxon>
        <taxon>Panagrolaimomorpha</taxon>
        <taxon>Strongyloidoidea</taxon>
        <taxon>Alloionematidae</taxon>
        <taxon>Rhabditophanes</taxon>
    </lineage>
</organism>
<dbReference type="Proteomes" id="UP000095286">
    <property type="component" value="Unplaced"/>
</dbReference>
<evidence type="ECO:0000313" key="2">
    <source>
        <dbReference type="WBParaSite" id="RSKR_0000228300.1"/>
    </source>
</evidence>
<accession>A0AC35TNG9</accession>
<proteinExistence type="predicted"/>
<reference evidence="2" key="1">
    <citation type="submission" date="2016-11" db="UniProtKB">
        <authorList>
            <consortium name="WormBaseParasite"/>
        </authorList>
    </citation>
    <scope>IDENTIFICATION</scope>
    <source>
        <strain evidence="2">KR3021</strain>
    </source>
</reference>
<sequence>MPDKSESVSTASASSIDYLGLTLPSELQETTSSASGKQEIDGERFSQKGICYSFNKTDRTITIKCNYQKQFAEDVMKAAKKEKDCLRMTIFRNGNVIGSIHPKILCNECYFVRKELEGRKVPCSILTMDAQPAATCDKVLDYLVSGVIKFKFSEVREIFELCTTLQSPNLSGIIELSLIGISIGDRQCLLETMSLFGDPQISVSVFAKNSILDVANAFLFSLIKKQNLDIMNISGFVNLMSFDRLNVADEIETFRLVLMKFKASSNAMPYADALINCVRFTGMSKDDVERIIRIVEVYADPFLSLVTHRFLPFYSGPSKIKRNSVSNSNVLPPRHNPTPSVTRAVATWEKSTFGKVLDFPSPKSSRKSKHGDTPLLDQRQKDLQLQRDSGRNVNKDDAVKNERVQKKSASSSKCFRFQQVTPAFVKKVRNKHGRKMSKLAKSARSKNLAKKRLSSRSSSAASRNPYRNIKQMKDRFLTAASLYDINRGPDVFDPSYSAEPRISSTNITKPVQSVPGERHLTYQHLIDNAENRRFSPESIHEINNYPSLATRASSANKRKRRGKTKPSIENCEAAGVKKGFGYAMLYNPKLKKNMPYPVVQTDNTAWTVTSGYEPNQFPVDCGLSRTPAYGGSFNPALSSQDTSYDVYTKVDTRPKKTKKGKRSKKSLKSFNHKSY</sequence>
<name>A0AC35TNG9_9BILA</name>
<evidence type="ECO:0000313" key="1">
    <source>
        <dbReference type="Proteomes" id="UP000095286"/>
    </source>
</evidence>
<protein>
    <submittedName>
        <fullName evidence="2">BACK domain-containing protein</fullName>
    </submittedName>
</protein>
<dbReference type="WBParaSite" id="RSKR_0000228300.1">
    <property type="protein sequence ID" value="RSKR_0000228300.1"/>
    <property type="gene ID" value="RSKR_0000228300"/>
</dbReference>